<keyword evidence="1" id="KW-1188">Viral release from host cell</keyword>
<evidence type="ECO:0000259" key="3">
    <source>
        <dbReference type="Pfam" id="PF10145"/>
    </source>
</evidence>
<keyword evidence="2" id="KW-0175">Coiled coil</keyword>
<evidence type="ECO:0000313" key="4">
    <source>
        <dbReference type="EMBL" id="SFL38770.1"/>
    </source>
</evidence>
<accession>A0A1I4HAG3</accession>
<dbReference type="AlphaFoldDB" id="A0A1I4HAG3"/>
<evidence type="ECO:0000256" key="1">
    <source>
        <dbReference type="ARBA" id="ARBA00022612"/>
    </source>
</evidence>
<proteinExistence type="predicted"/>
<gene>
    <name evidence="4" type="ORF">SAMN04487943_101297</name>
</gene>
<keyword evidence="5" id="KW-1185">Reference proteome</keyword>
<dbReference type="STRING" id="334253.SAMN04487943_101297"/>
<evidence type="ECO:0000256" key="2">
    <source>
        <dbReference type="SAM" id="Coils"/>
    </source>
</evidence>
<dbReference type="EMBL" id="FOTR01000001">
    <property type="protein sequence ID" value="SFL38770.1"/>
    <property type="molecule type" value="Genomic_DNA"/>
</dbReference>
<reference evidence="5" key="1">
    <citation type="submission" date="2016-10" db="EMBL/GenBank/DDBJ databases">
        <authorList>
            <person name="Varghese N."/>
            <person name="Submissions S."/>
        </authorList>
    </citation>
    <scope>NUCLEOTIDE SEQUENCE [LARGE SCALE GENOMIC DNA]</scope>
    <source>
        <strain evidence="5">CGMCC 1.4250</strain>
    </source>
</reference>
<feature type="coiled-coil region" evidence="2">
    <location>
        <begin position="706"/>
        <end position="785"/>
    </location>
</feature>
<protein>
    <submittedName>
        <fullName evidence="4">Phage tail tape measure protein, TP901 family, core region</fullName>
    </submittedName>
</protein>
<sequence>MANVGSLRTTISLDSAQFNQSMSGVNRQLKSLQQEQKAVTSTGTGFARGVDELRKKSDVLGRTFELQQKKVRELRKRYEESKKATGENSKETQKAMTAYQKAQAEMNKTENALKGVTEEIKRQSNPWLNLEKNLTNTGEKLTAAGDKMTTFGRNMSMKVTAPIVGLGGAMLKTGIEFESSMSNVQAVSGATGSDLEKLEGSARELGATTSKSASEAADALGYMALAGWDTTQMMDGLEPVLRLSEAGNIDLARASDLATDSMSALQIGVQDLPKYLDNVAEASRSSNTSIDQLMQAYVTAGGNLAQFNVPLEESTAMLGLLANRGLKGSEAGRSLNAIMVNLTSGAGRAGTALEELEISAFDADGQFIGMEETLRLVKDRTKDMTDEQKANYISMIAGKEHLKSFQGLLAGIDDEYGDLKGSVSEADGALDNMAKTMQDNAQGNINRLKSSFEELSIQFTEHMLPAFTRGVEGLTDLVDWFGSLDKSTQDNIIKMGAFAAAIGPASLMLGGITKTAGGTFTTLGKLAGVIGRSGKGGGAAGKATLAGGLGLLGAGGGPVALATLAIAGLTAGGIALHSHMKKDVIPEIDLFGDSVSDSTEKAVGGFMELNDEATVQLNELAWSGKEVSEEMAESLTGTFDQMGQQIVDGLEQRKDESLSAIQEMFDGAKDISDEEQTEILNSATESFEERIKATEEATARIDEIYKTAAEENRKTTTEEKQEVNRIQEEMKNNAIEVLSENEQEQQVILERMKDQAEDIGKRQMADTIKNSIETKEGVIAEAENQYYLQKTTYENMRDELEGIEEGLTDQLIKDAERRKNETVKEAENRHQGVIDEAKEQNPKLIEQVNLTTGEILSKWEKLGANSAIEFAKIYSKGKGIYGDIKDVFKQAITMPSPNLGSTSSLFNSARAAWKNVRDIFTQKISMSAPTARTPSLQHKTMPTNRFNYDGNDSFEGGLTWIGEKGFELARHGDQWGMFDFGLANLPQGTQIFTHDESKKILSSLNNIPGYATGVSPTGEADRIANRLNQPQQSQGEAVIYTTVINQMDGREIGRYTYKSVTEFQERDKKVKEKFRG</sequence>
<dbReference type="InterPro" id="IPR010090">
    <property type="entry name" value="Phage_tape_meas"/>
</dbReference>
<dbReference type="OrthoDB" id="28713at2"/>
<evidence type="ECO:0000313" key="5">
    <source>
        <dbReference type="Proteomes" id="UP000198565"/>
    </source>
</evidence>
<dbReference type="RefSeq" id="WP_091480110.1">
    <property type="nucleotide sequence ID" value="NZ_FOTR01000001.1"/>
</dbReference>
<dbReference type="Proteomes" id="UP000198565">
    <property type="component" value="Unassembled WGS sequence"/>
</dbReference>
<feature type="domain" description="Phage tail tape measure protein" evidence="3">
    <location>
        <begin position="201"/>
        <end position="398"/>
    </location>
</feature>
<dbReference type="NCBIfam" id="TIGR01760">
    <property type="entry name" value="tape_meas_TP901"/>
    <property type="match status" value="1"/>
</dbReference>
<name>A0A1I4HAG3_9BACI</name>
<dbReference type="Pfam" id="PF10145">
    <property type="entry name" value="PhageMin_Tail"/>
    <property type="match status" value="1"/>
</dbReference>
<feature type="coiled-coil region" evidence="2">
    <location>
        <begin position="64"/>
        <end position="119"/>
    </location>
</feature>
<organism evidence="4 5">
    <name type="scientific">Gracilibacillus orientalis</name>
    <dbReference type="NCBI Taxonomy" id="334253"/>
    <lineage>
        <taxon>Bacteria</taxon>
        <taxon>Bacillati</taxon>
        <taxon>Bacillota</taxon>
        <taxon>Bacilli</taxon>
        <taxon>Bacillales</taxon>
        <taxon>Bacillaceae</taxon>
        <taxon>Gracilibacillus</taxon>
    </lineage>
</organism>
<dbReference type="PANTHER" id="PTHR37813">
    <property type="entry name" value="FELS-2 PROPHAGE PROTEIN"/>
    <property type="match status" value="1"/>
</dbReference>
<dbReference type="PANTHER" id="PTHR37813:SF1">
    <property type="entry name" value="FELS-2 PROPHAGE PROTEIN"/>
    <property type="match status" value="1"/>
</dbReference>